<name>A0A3M3XMR3_9PSED</name>
<dbReference type="EMBL" id="RBPY01000165">
    <property type="protein sequence ID" value="RMO71332.1"/>
    <property type="molecule type" value="Genomic_DNA"/>
</dbReference>
<dbReference type="SUPFAM" id="SSF54001">
    <property type="entry name" value="Cysteine proteinases"/>
    <property type="match status" value="1"/>
</dbReference>
<dbReference type="Gene3D" id="2.30.260.10">
    <property type="entry name" value="putative xylanase like domain"/>
    <property type="match status" value="1"/>
</dbReference>
<gene>
    <name evidence="1" type="ORF">ALQ36_100857</name>
</gene>
<dbReference type="Gene3D" id="1.10.3670.10">
    <property type="entry name" value="Putative xylanase like domain"/>
    <property type="match status" value="1"/>
</dbReference>
<dbReference type="Proteomes" id="UP000281350">
    <property type="component" value="Unassembled WGS sequence"/>
</dbReference>
<comment type="caution">
    <text evidence="1">The sequence shown here is derived from an EMBL/GenBank/DDBJ whole genome shotgun (WGS) entry which is preliminary data.</text>
</comment>
<organism evidence="1 2">
    <name type="scientific">Pseudomonas syringae pv. primulae</name>
    <dbReference type="NCBI Taxonomy" id="251707"/>
    <lineage>
        <taxon>Bacteria</taxon>
        <taxon>Pseudomonadati</taxon>
        <taxon>Pseudomonadota</taxon>
        <taxon>Gammaproteobacteria</taxon>
        <taxon>Pseudomonadales</taxon>
        <taxon>Pseudomonadaceae</taxon>
        <taxon>Pseudomonas</taxon>
    </lineage>
</organism>
<dbReference type="InterPro" id="IPR038765">
    <property type="entry name" value="Papain-like_cys_pep_sf"/>
</dbReference>
<sequence>MAELTGTACRRSGAACSRIASQNQIRRRFGITVNQMHRTTLLALAFAMLAGCGVSGPAPGSDIQGAQAEMKTPVKLNLDAYTSKKLDAVLEARANKSYLDKGQLIDLVSGAFLGTPYRSNMLVGTESLPEQLVVDFRGLDCFAYLDYVEALRRSTSQQNFLRNLVQVRYKGGDVDFLNRKHFFTDWAYGTASPVADDITAQISPGAVSVRKRLNERVKGNVYLPGLPVVERSMTYIPSRLVDSQVVSHLRTGDYIGIYTPLPGLDVTHVGFFIMTDKGPVLRNASSRKENRKVMDLPFLDYVSEKPGIVVFRAKDN</sequence>
<evidence type="ECO:0000313" key="1">
    <source>
        <dbReference type="EMBL" id="RMO71332.1"/>
    </source>
</evidence>
<dbReference type="InterPro" id="IPR010846">
    <property type="entry name" value="AmiA-like"/>
</dbReference>
<dbReference type="Pfam" id="PF07313">
    <property type="entry name" value="AmiA-like"/>
    <property type="match status" value="1"/>
</dbReference>
<evidence type="ECO:0000313" key="2">
    <source>
        <dbReference type="Proteomes" id="UP000281350"/>
    </source>
</evidence>
<protein>
    <submittedName>
        <fullName evidence="1">EEL ORF2-like protein</fullName>
    </submittedName>
</protein>
<accession>A0A3M3XMR3</accession>
<proteinExistence type="predicted"/>
<reference evidence="1 2" key="1">
    <citation type="submission" date="2018-08" db="EMBL/GenBank/DDBJ databases">
        <title>Recombination of ecologically and evolutionarily significant loci maintains genetic cohesion in the Pseudomonas syringae species complex.</title>
        <authorList>
            <person name="Dillon M."/>
            <person name="Thakur S."/>
            <person name="Almeida R.N.D."/>
            <person name="Weir B.S."/>
            <person name="Guttman D.S."/>
        </authorList>
    </citation>
    <scope>NUCLEOTIDE SEQUENCE [LARGE SCALE GENOMIC DNA]</scope>
    <source>
        <strain evidence="1 2">ICMP 2732</strain>
    </source>
</reference>
<dbReference type="AlphaFoldDB" id="A0A3M3XMR3"/>